<dbReference type="Proteomes" id="UP000070054">
    <property type="component" value="Unassembled WGS sequence"/>
</dbReference>
<dbReference type="OrthoDB" id="3800077at2759"/>
<dbReference type="Gene3D" id="2.120.10.70">
    <property type="entry name" value="Fucose-specific lectin"/>
    <property type="match status" value="1"/>
</dbReference>
<sequence length="341" mass="36808">MLPAAHQHTDQDYAHVAGNPYYQSFDDTGKEAIPTTNYTQIANVEDPPDAKPKRSRRRLWLTAGGVTLLIVILSVVLAGVFGSRAAKTSSADQTGASPSPSPSPIATSQTIRQGSSLSVTGWRKSSGVEIFLFYQDVNNYVRCSRYEEVPTSSTLGNTSWHAPVRYNSFATSKSRLAGTTIQFGTGAVPQVEMFYTNDDNRLLGLSINNAISSGYEEDSITVPTISKGVSFAAFSIARESDALQRVNIYILFIDASSDINVLRNSASGWQLTQPAALKAVDSDSDIACLTMATTYFDSNGSQVLLGQALSETRCYFQRGGLVREAMLSGDDWVDLGSVPIP</sequence>
<reference evidence="3 4" key="1">
    <citation type="submission" date="2014-02" db="EMBL/GenBank/DDBJ databases">
        <title>The genome sequence of Colletotrichum nymphaeae SA-01.</title>
        <authorList>
            <person name="Baroncelli R."/>
            <person name="Thon M.R."/>
        </authorList>
    </citation>
    <scope>NUCLEOTIDE SEQUENCE [LARGE SCALE GENOMIC DNA]</scope>
    <source>
        <strain evidence="3 4">SA-01</strain>
    </source>
</reference>
<evidence type="ECO:0000313" key="4">
    <source>
        <dbReference type="Proteomes" id="UP000070054"/>
    </source>
</evidence>
<evidence type="ECO:0000313" key="3">
    <source>
        <dbReference type="EMBL" id="KXH61171.1"/>
    </source>
</evidence>
<keyword evidence="2" id="KW-1133">Transmembrane helix</keyword>
<keyword evidence="4" id="KW-1185">Reference proteome</keyword>
<evidence type="ECO:0008006" key="5">
    <source>
        <dbReference type="Google" id="ProtNLM"/>
    </source>
</evidence>
<feature type="transmembrane region" description="Helical" evidence="2">
    <location>
        <begin position="59"/>
        <end position="81"/>
    </location>
</feature>
<comment type="caution">
    <text evidence="3">The sequence shown here is derived from an EMBL/GenBank/DDBJ whole genome shotgun (WGS) entry which is preliminary data.</text>
</comment>
<gene>
    <name evidence="3" type="ORF">CNYM01_05628</name>
</gene>
<dbReference type="SUPFAM" id="SSF89372">
    <property type="entry name" value="Fucose-specific lectin"/>
    <property type="match status" value="1"/>
</dbReference>
<feature type="region of interest" description="Disordered" evidence="1">
    <location>
        <begin position="88"/>
        <end position="112"/>
    </location>
</feature>
<accession>A0A135UL72</accession>
<dbReference type="AlphaFoldDB" id="A0A135UL72"/>
<proteinExistence type="predicted"/>
<evidence type="ECO:0000256" key="2">
    <source>
        <dbReference type="SAM" id="Phobius"/>
    </source>
</evidence>
<protein>
    <recommendedName>
        <fullName evidence="5">Fucose-specific lectin</fullName>
    </recommendedName>
</protein>
<evidence type="ECO:0000256" key="1">
    <source>
        <dbReference type="SAM" id="MobiDB-lite"/>
    </source>
</evidence>
<name>A0A135UL72_9PEZI</name>
<dbReference type="EMBL" id="JEMN01000435">
    <property type="protein sequence ID" value="KXH61171.1"/>
    <property type="molecule type" value="Genomic_DNA"/>
</dbReference>
<organism evidence="3 4">
    <name type="scientific">Colletotrichum nymphaeae SA-01</name>
    <dbReference type="NCBI Taxonomy" id="1460502"/>
    <lineage>
        <taxon>Eukaryota</taxon>
        <taxon>Fungi</taxon>
        <taxon>Dikarya</taxon>
        <taxon>Ascomycota</taxon>
        <taxon>Pezizomycotina</taxon>
        <taxon>Sordariomycetes</taxon>
        <taxon>Hypocreomycetidae</taxon>
        <taxon>Glomerellales</taxon>
        <taxon>Glomerellaceae</taxon>
        <taxon>Colletotrichum</taxon>
        <taxon>Colletotrichum acutatum species complex</taxon>
    </lineage>
</organism>
<keyword evidence="2" id="KW-0472">Membrane</keyword>
<keyword evidence="2" id="KW-0812">Transmembrane</keyword>